<feature type="transmembrane region" description="Helical" evidence="9">
    <location>
        <begin position="257"/>
        <end position="279"/>
    </location>
</feature>
<feature type="transmembrane region" description="Helical" evidence="9">
    <location>
        <begin position="348"/>
        <end position="367"/>
    </location>
</feature>
<evidence type="ECO:0000256" key="5">
    <source>
        <dbReference type="ARBA" id="ARBA00022692"/>
    </source>
</evidence>
<dbReference type="EMBL" id="GL377630">
    <property type="protein sequence ID" value="EFJ13885.1"/>
    <property type="molecule type" value="Genomic_DNA"/>
</dbReference>
<dbReference type="Gramene" id="EFJ13885">
    <property type="protein sequence ID" value="EFJ13885"/>
    <property type="gene ID" value="SELMODRAFT_121519"/>
</dbReference>
<evidence type="ECO:0000256" key="1">
    <source>
        <dbReference type="ARBA" id="ARBA00004477"/>
    </source>
</evidence>
<dbReference type="Pfam" id="PF06728">
    <property type="entry name" value="PIG-U"/>
    <property type="match status" value="1"/>
</dbReference>
<keyword evidence="6" id="KW-0256">Endoplasmic reticulum</keyword>
<proteinExistence type="inferred from homology"/>
<dbReference type="GO" id="GO:0016255">
    <property type="term" value="P:attachment of GPI anchor to protein"/>
    <property type="evidence" value="ECO:0000318"/>
    <property type="project" value="GO_Central"/>
</dbReference>
<dbReference type="Proteomes" id="UP000001514">
    <property type="component" value="Unassembled WGS sequence"/>
</dbReference>
<comment type="pathway">
    <text evidence="2">Glycolipid biosynthesis; glycosylphosphatidylinositol-anchor biosynthesis.</text>
</comment>
<dbReference type="HOGENOM" id="CLU_030193_0_0_1"/>
<feature type="transmembrane region" description="Helical" evidence="9">
    <location>
        <begin position="210"/>
        <end position="229"/>
    </location>
</feature>
<evidence type="ECO:0000313" key="11">
    <source>
        <dbReference type="Proteomes" id="UP000001514"/>
    </source>
</evidence>
<feature type="transmembrane region" description="Helical" evidence="9">
    <location>
        <begin position="319"/>
        <end position="341"/>
    </location>
</feature>
<organism evidence="11">
    <name type="scientific">Selaginella moellendorffii</name>
    <name type="common">Spikemoss</name>
    <dbReference type="NCBI Taxonomy" id="88036"/>
    <lineage>
        <taxon>Eukaryota</taxon>
        <taxon>Viridiplantae</taxon>
        <taxon>Streptophyta</taxon>
        <taxon>Embryophyta</taxon>
        <taxon>Tracheophyta</taxon>
        <taxon>Lycopodiopsida</taxon>
        <taxon>Selaginellales</taxon>
        <taxon>Selaginellaceae</taxon>
        <taxon>Selaginella</taxon>
    </lineage>
</organism>
<evidence type="ECO:0000256" key="7">
    <source>
        <dbReference type="ARBA" id="ARBA00022989"/>
    </source>
</evidence>
<keyword evidence="4" id="KW-0337">GPI-anchor biosynthesis</keyword>
<gene>
    <name evidence="10" type="ORF">SELMODRAFT_121519</name>
</gene>
<dbReference type="InParanoid" id="D8SP00"/>
<protein>
    <recommendedName>
        <fullName evidence="12">GPI transamidase subunit PIG-U</fullName>
    </recommendedName>
</protein>
<evidence type="ECO:0000256" key="3">
    <source>
        <dbReference type="ARBA" id="ARBA00010026"/>
    </source>
</evidence>
<evidence type="ECO:0000256" key="8">
    <source>
        <dbReference type="ARBA" id="ARBA00023136"/>
    </source>
</evidence>
<keyword evidence="5 9" id="KW-0812">Transmembrane</keyword>
<dbReference type="PANTHER" id="PTHR13121">
    <property type="entry name" value="GPI TRANSAMIDASE COMPONENT PIG-U"/>
    <property type="match status" value="1"/>
</dbReference>
<dbReference type="STRING" id="88036.D8SP00"/>
<comment type="similarity">
    <text evidence="3">Belongs to the PIGU family.</text>
</comment>
<sequence length="466" mass="51833">MVLQGRRSLALWGGMTLAAIARLLLLMSGASARLSRSVEIATPVTSLVRLEEGFWLKKLGLSPYAGSVYHGSPLLLEIIGPLGANSPILFLLSDFATALLIILIGKRLSAARDHYTHWNIGITHSMLFLTGETLDIGEIAALLYLFNPFTVFVCVGGSTSSFESFVVCLALYASLEGNAPLAAFAWVMASHFAMYPLVLLIPVTSRTFDLATHILCVFFLKIASALCCGPDKPRSKIFRLKSSESLKSSTNVQWQKLWSFILWSAVWSSCVLGLCNRILRHDGGLGEMLRETYGFILTVKDLTPNIGVYWYFFTEVFDFYRSFFLMVFHGNIFCMIAPLSICFYHRPIFLSFILMAVVSTLKSYPSVGDAALYLGLMGLFTHELSDFKYAFLLLNSYICVAALGPVMFNLWIWRGTGNANFYFATALAYAFVQTILIVESVNSMLRFERGLKLTIKTTLSSSKKDN</sequence>
<dbReference type="GO" id="GO:0006506">
    <property type="term" value="P:GPI anchor biosynthetic process"/>
    <property type="evidence" value="ECO:0007669"/>
    <property type="project" value="UniProtKB-UniPathway"/>
</dbReference>
<keyword evidence="8 9" id="KW-0472">Membrane</keyword>
<feature type="transmembrane region" description="Helical" evidence="9">
    <location>
        <begin position="419"/>
        <end position="438"/>
    </location>
</feature>
<evidence type="ECO:0000256" key="4">
    <source>
        <dbReference type="ARBA" id="ARBA00022502"/>
    </source>
</evidence>
<accession>D8SP00</accession>
<dbReference type="GO" id="GO:0042765">
    <property type="term" value="C:GPI-anchor transamidase complex"/>
    <property type="evidence" value="ECO:0000318"/>
    <property type="project" value="GO_Central"/>
</dbReference>
<evidence type="ECO:0000313" key="10">
    <source>
        <dbReference type="EMBL" id="EFJ13885.1"/>
    </source>
</evidence>
<dbReference type="InterPro" id="IPR009600">
    <property type="entry name" value="PIG-U"/>
</dbReference>
<evidence type="ECO:0000256" key="9">
    <source>
        <dbReference type="SAM" id="Phobius"/>
    </source>
</evidence>
<feature type="transmembrane region" description="Helical" evidence="9">
    <location>
        <begin position="387"/>
        <end position="412"/>
    </location>
</feature>
<dbReference type="FunCoup" id="D8SP00">
    <property type="interactions" value="4598"/>
</dbReference>
<comment type="subcellular location">
    <subcellularLocation>
        <location evidence="1">Endoplasmic reticulum membrane</location>
        <topology evidence="1">Multi-pass membrane protein</topology>
    </subcellularLocation>
</comment>
<keyword evidence="11" id="KW-1185">Reference proteome</keyword>
<reference evidence="10 11" key="1">
    <citation type="journal article" date="2011" name="Science">
        <title>The Selaginella genome identifies genetic changes associated with the evolution of vascular plants.</title>
        <authorList>
            <person name="Banks J.A."/>
            <person name="Nishiyama T."/>
            <person name="Hasebe M."/>
            <person name="Bowman J.L."/>
            <person name="Gribskov M."/>
            <person name="dePamphilis C."/>
            <person name="Albert V.A."/>
            <person name="Aono N."/>
            <person name="Aoyama T."/>
            <person name="Ambrose B.A."/>
            <person name="Ashton N.W."/>
            <person name="Axtell M.J."/>
            <person name="Barker E."/>
            <person name="Barker M.S."/>
            <person name="Bennetzen J.L."/>
            <person name="Bonawitz N.D."/>
            <person name="Chapple C."/>
            <person name="Cheng C."/>
            <person name="Correa L.G."/>
            <person name="Dacre M."/>
            <person name="DeBarry J."/>
            <person name="Dreyer I."/>
            <person name="Elias M."/>
            <person name="Engstrom E.M."/>
            <person name="Estelle M."/>
            <person name="Feng L."/>
            <person name="Finet C."/>
            <person name="Floyd S.K."/>
            <person name="Frommer W.B."/>
            <person name="Fujita T."/>
            <person name="Gramzow L."/>
            <person name="Gutensohn M."/>
            <person name="Harholt J."/>
            <person name="Hattori M."/>
            <person name="Heyl A."/>
            <person name="Hirai T."/>
            <person name="Hiwatashi Y."/>
            <person name="Ishikawa M."/>
            <person name="Iwata M."/>
            <person name="Karol K.G."/>
            <person name="Koehler B."/>
            <person name="Kolukisaoglu U."/>
            <person name="Kubo M."/>
            <person name="Kurata T."/>
            <person name="Lalonde S."/>
            <person name="Li K."/>
            <person name="Li Y."/>
            <person name="Litt A."/>
            <person name="Lyons E."/>
            <person name="Manning G."/>
            <person name="Maruyama T."/>
            <person name="Michael T.P."/>
            <person name="Mikami K."/>
            <person name="Miyazaki S."/>
            <person name="Morinaga S."/>
            <person name="Murata T."/>
            <person name="Mueller-Roeber B."/>
            <person name="Nelson D.R."/>
            <person name="Obara M."/>
            <person name="Oguri Y."/>
            <person name="Olmstead R.G."/>
            <person name="Onodera N."/>
            <person name="Petersen B.L."/>
            <person name="Pils B."/>
            <person name="Prigge M."/>
            <person name="Rensing S.A."/>
            <person name="Riano-Pachon D.M."/>
            <person name="Roberts A.W."/>
            <person name="Sato Y."/>
            <person name="Scheller H.V."/>
            <person name="Schulz B."/>
            <person name="Schulz C."/>
            <person name="Shakirov E.V."/>
            <person name="Shibagaki N."/>
            <person name="Shinohara N."/>
            <person name="Shippen D.E."/>
            <person name="Soerensen I."/>
            <person name="Sotooka R."/>
            <person name="Sugimoto N."/>
            <person name="Sugita M."/>
            <person name="Sumikawa N."/>
            <person name="Tanurdzic M."/>
            <person name="Theissen G."/>
            <person name="Ulvskov P."/>
            <person name="Wakazuki S."/>
            <person name="Weng J.K."/>
            <person name="Willats W.W."/>
            <person name="Wipf D."/>
            <person name="Wolf P.G."/>
            <person name="Yang L."/>
            <person name="Zimmer A.D."/>
            <person name="Zhu Q."/>
            <person name="Mitros T."/>
            <person name="Hellsten U."/>
            <person name="Loque D."/>
            <person name="Otillar R."/>
            <person name="Salamov A."/>
            <person name="Schmutz J."/>
            <person name="Shapiro H."/>
            <person name="Lindquist E."/>
            <person name="Lucas S."/>
            <person name="Rokhsar D."/>
            <person name="Grigoriev I.V."/>
        </authorList>
    </citation>
    <scope>NUCLEOTIDE SEQUENCE [LARGE SCALE GENOMIC DNA]</scope>
</reference>
<dbReference type="AlphaFoldDB" id="D8SP00"/>
<dbReference type="eggNOG" id="KOG2552">
    <property type="taxonomic scope" value="Eukaryota"/>
</dbReference>
<evidence type="ECO:0000256" key="2">
    <source>
        <dbReference type="ARBA" id="ARBA00004687"/>
    </source>
</evidence>
<name>D8SP00_SELML</name>
<evidence type="ECO:0000256" key="6">
    <source>
        <dbReference type="ARBA" id="ARBA00022824"/>
    </source>
</evidence>
<feature type="transmembrane region" description="Helical" evidence="9">
    <location>
        <begin position="88"/>
        <end position="105"/>
    </location>
</feature>
<dbReference type="OMA" id="ALWHLWI"/>
<dbReference type="PANTHER" id="PTHR13121:SF0">
    <property type="entry name" value="PHOSPHATIDYLINOSITOL GLYCAN ANCHOR BIOSYNTHESIS CLASS U PROTEIN"/>
    <property type="match status" value="1"/>
</dbReference>
<evidence type="ECO:0008006" key="12">
    <source>
        <dbReference type="Google" id="ProtNLM"/>
    </source>
</evidence>
<dbReference type="UniPathway" id="UPA00196"/>
<keyword evidence="7 9" id="KW-1133">Transmembrane helix</keyword>
<dbReference type="KEGG" id="smo:SELMODRAFT_121519"/>